<evidence type="ECO:0000313" key="2">
    <source>
        <dbReference type="Proteomes" id="UP001218218"/>
    </source>
</evidence>
<name>A0AAD6ZSV8_9AGAR</name>
<dbReference type="Pfam" id="PF14223">
    <property type="entry name" value="Retrotran_gag_2"/>
    <property type="match status" value="1"/>
</dbReference>
<evidence type="ECO:0000313" key="1">
    <source>
        <dbReference type="EMBL" id="KAJ7337378.1"/>
    </source>
</evidence>
<dbReference type="Proteomes" id="UP001218218">
    <property type="component" value="Unassembled WGS sequence"/>
</dbReference>
<comment type="caution">
    <text evidence="1">The sequence shown here is derived from an EMBL/GenBank/DDBJ whole genome shotgun (WGS) entry which is preliminary data.</text>
</comment>
<feature type="non-terminal residue" evidence="1">
    <location>
        <position position="147"/>
    </location>
</feature>
<dbReference type="AlphaFoldDB" id="A0AAD6ZSV8"/>
<accession>A0AAD6ZSV8</accession>
<dbReference type="EMBL" id="JARIHO010000029">
    <property type="protein sequence ID" value="KAJ7337378.1"/>
    <property type="molecule type" value="Genomic_DNA"/>
</dbReference>
<protein>
    <submittedName>
        <fullName evidence="1">Uncharacterized protein</fullName>
    </submittedName>
</protein>
<sequence>MSSSKDNVTCPVLNGPKTFQIWNIHIVGKLRRERVADTLKGKPTAAQVPLSGDATGTHLDTWEVQDGKAHSIIIDHISDHLALKCAHLDTVEQLYNELVRIHQAANLGVNAFYIFSGLMKLAWDGTSSVDEHIGLINASANKLTAMK</sequence>
<keyword evidence="2" id="KW-1185">Reference proteome</keyword>
<gene>
    <name evidence="1" type="ORF">DFH08DRAFT_620446</name>
</gene>
<proteinExistence type="predicted"/>
<reference evidence="1" key="1">
    <citation type="submission" date="2023-03" db="EMBL/GenBank/DDBJ databases">
        <title>Massive genome expansion in bonnet fungi (Mycena s.s.) driven by repeated elements and novel gene families across ecological guilds.</title>
        <authorList>
            <consortium name="Lawrence Berkeley National Laboratory"/>
            <person name="Harder C.B."/>
            <person name="Miyauchi S."/>
            <person name="Viragh M."/>
            <person name="Kuo A."/>
            <person name="Thoen E."/>
            <person name="Andreopoulos B."/>
            <person name="Lu D."/>
            <person name="Skrede I."/>
            <person name="Drula E."/>
            <person name="Henrissat B."/>
            <person name="Morin E."/>
            <person name="Kohler A."/>
            <person name="Barry K."/>
            <person name="LaButti K."/>
            <person name="Morin E."/>
            <person name="Salamov A."/>
            <person name="Lipzen A."/>
            <person name="Mereny Z."/>
            <person name="Hegedus B."/>
            <person name="Baldrian P."/>
            <person name="Stursova M."/>
            <person name="Weitz H."/>
            <person name="Taylor A."/>
            <person name="Grigoriev I.V."/>
            <person name="Nagy L.G."/>
            <person name="Martin F."/>
            <person name="Kauserud H."/>
        </authorList>
    </citation>
    <scope>NUCLEOTIDE SEQUENCE</scope>
    <source>
        <strain evidence="1">CBHHK002</strain>
    </source>
</reference>
<organism evidence="1 2">
    <name type="scientific">Mycena albidolilacea</name>
    <dbReference type="NCBI Taxonomy" id="1033008"/>
    <lineage>
        <taxon>Eukaryota</taxon>
        <taxon>Fungi</taxon>
        <taxon>Dikarya</taxon>
        <taxon>Basidiomycota</taxon>
        <taxon>Agaricomycotina</taxon>
        <taxon>Agaricomycetes</taxon>
        <taxon>Agaricomycetidae</taxon>
        <taxon>Agaricales</taxon>
        <taxon>Marasmiineae</taxon>
        <taxon>Mycenaceae</taxon>
        <taxon>Mycena</taxon>
    </lineage>
</organism>